<dbReference type="GO" id="GO:0016020">
    <property type="term" value="C:membrane"/>
    <property type="evidence" value="ECO:0007669"/>
    <property type="project" value="UniProtKB-SubCell"/>
</dbReference>
<keyword evidence="3 10" id="KW-0812">Transmembrane</keyword>
<dbReference type="InterPro" id="IPR000719">
    <property type="entry name" value="Prot_kinase_dom"/>
</dbReference>
<dbReference type="Gene3D" id="1.10.510.10">
    <property type="entry name" value="Transferase(Phosphotransferase) domain 1"/>
    <property type="match status" value="1"/>
</dbReference>
<dbReference type="Proteomes" id="UP001206925">
    <property type="component" value="Unassembled WGS sequence"/>
</dbReference>
<feature type="transmembrane region" description="Helical" evidence="10">
    <location>
        <begin position="146"/>
        <end position="170"/>
    </location>
</feature>
<evidence type="ECO:0000313" key="12">
    <source>
        <dbReference type="EMBL" id="KAI7757980.1"/>
    </source>
</evidence>
<evidence type="ECO:0000256" key="4">
    <source>
        <dbReference type="ARBA" id="ARBA00022729"/>
    </source>
</evidence>
<name>A0AAD5DEM1_AMBAR</name>
<sequence length="560" mass="62204">FLFGNQFTGSIPESLSMVAQLTDLSLNNNHLSGVIPDSFQQLTALTNLDLSANNLNGLLPLSMANLSSLSTLDIENNLFSGPIPPKLLSIPNFRSKGNPFNTTVIPSPPALSPLPSTFESQPPGFVAFGPSSSELPHPSKSPLSKMVVWVAIVGFLILVLLALGCCIFVSRWRKEKSTFKVSDHTKNTMLNVSSSYQSHQKENETPSNNNERNDSWPRSKAREEKTETISKNPPPPLPPQLLTGETTVVKPVPIPITGQNISRSIDSPRSFSISYLQQYTNSFSQENLIGRGMLGTVYKAQLPNGKILAVKRLENADSRQWSDEDFMNLVSNVLKLQNENIVGLIGYCCEHGQRLFVYEHCKNGTLHEALHLDEDIHEKLSWKARVNMALQAAKALEYLHEVCQPLVVHRNFKSANILLDEELNVHVSDCGLAPLLPLSHISQLQGSGYGAPELESGSYTYQSDVYSFGVVMLELLTGRKPHDRSRARGEQYLVRWAVPRLHDIEALSRMVDPSLDAAYSSKSLSRFADIISLCVQAEPEFRPPMSEIVQYLEHMTNMKD</sequence>
<reference evidence="12" key="1">
    <citation type="submission" date="2022-06" db="EMBL/GenBank/DDBJ databases">
        <title>Uncovering the hologenomic basis of an extraordinary plant invasion.</title>
        <authorList>
            <person name="Bieker V.C."/>
            <person name="Martin M.D."/>
            <person name="Gilbert T."/>
            <person name="Hodgins K."/>
            <person name="Battlay P."/>
            <person name="Petersen B."/>
            <person name="Wilson J."/>
        </authorList>
    </citation>
    <scope>NUCLEOTIDE SEQUENCE</scope>
    <source>
        <strain evidence="12">AA19_3_7</strain>
        <tissue evidence="12">Leaf</tissue>
    </source>
</reference>
<feature type="region of interest" description="Disordered" evidence="9">
    <location>
        <begin position="194"/>
        <end position="243"/>
    </location>
</feature>
<dbReference type="InterPro" id="IPR011009">
    <property type="entry name" value="Kinase-like_dom_sf"/>
</dbReference>
<evidence type="ECO:0000256" key="9">
    <source>
        <dbReference type="SAM" id="MobiDB-lite"/>
    </source>
</evidence>
<dbReference type="SUPFAM" id="SSF52058">
    <property type="entry name" value="L domain-like"/>
    <property type="match status" value="1"/>
</dbReference>
<proteinExistence type="predicted"/>
<evidence type="ECO:0000256" key="1">
    <source>
        <dbReference type="ARBA" id="ARBA00004370"/>
    </source>
</evidence>
<evidence type="ECO:0000256" key="3">
    <source>
        <dbReference type="ARBA" id="ARBA00022692"/>
    </source>
</evidence>
<dbReference type="FunFam" id="1.10.510.10:FF:000095">
    <property type="entry name" value="protein STRUBBELIG-RECEPTOR FAMILY 8"/>
    <property type="match status" value="1"/>
</dbReference>
<feature type="domain" description="Protein kinase" evidence="11">
    <location>
        <begin position="283"/>
        <end position="557"/>
    </location>
</feature>
<evidence type="ECO:0000256" key="7">
    <source>
        <dbReference type="ARBA" id="ARBA00023136"/>
    </source>
</evidence>
<dbReference type="AlphaFoldDB" id="A0AAD5DEM1"/>
<protein>
    <recommendedName>
        <fullName evidence="11">Protein kinase domain-containing protein</fullName>
    </recommendedName>
</protein>
<evidence type="ECO:0000256" key="2">
    <source>
        <dbReference type="ARBA" id="ARBA00022614"/>
    </source>
</evidence>
<dbReference type="InterPro" id="IPR001245">
    <property type="entry name" value="Ser-Thr/Tyr_kinase_cat_dom"/>
</dbReference>
<keyword evidence="7 10" id="KW-0472">Membrane</keyword>
<dbReference type="SUPFAM" id="SSF56112">
    <property type="entry name" value="Protein kinase-like (PK-like)"/>
    <property type="match status" value="1"/>
</dbReference>
<dbReference type="Pfam" id="PF13855">
    <property type="entry name" value="LRR_8"/>
    <property type="match status" value="1"/>
</dbReference>
<gene>
    <name evidence="12" type="ORF">M8C21_018701</name>
</gene>
<dbReference type="FunFam" id="3.80.10.10:FF:000041">
    <property type="entry name" value="LRR receptor-like serine/threonine-protein kinase ERECTA"/>
    <property type="match status" value="1"/>
</dbReference>
<feature type="compositionally biased region" description="Basic and acidic residues" evidence="9">
    <location>
        <begin position="211"/>
        <end position="228"/>
    </location>
</feature>
<dbReference type="PANTHER" id="PTHR48007:SF22">
    <property type="entry name" value="PROTEIN STRUBBELIG-RECEPTOR FAMILY 3-LIKE ISOFORM X1"/>
    <property type="match status" value="1"/>
</dbReference>
<dbReference type="PROSITE" id="PS50011">
    <property type="entry name" value="PROTEIN_KINASE_DOM"/>
    <property type="match status" value="1"/>
</dbReference>
<evidence type="ECO:0000256" key="6">
    <source>
        <dbReference type="ARBA" id="ARBA00022989"/>
    </source>
</evidence>
<dbReference type="FunFam" id="3.30.200.20:FF:000125">
    <property type="entry name" value="Protein STRUBBELIG-RECEPTOR FAMILY 8"/>
    <property type="match status" value="1"/>
</dbReference>
<comment type="caution">
    <text evidence="12">The sequence shown here is derived from an EMBL/GenBank/DDBJ whole genome shotgun (WGS) entry which is preliminary data.</text>
</comment>
<feature type="non-terminal residue" evidence="12">
    <location>
        <position position="560"/>
    </location>
</feature>
<dbReference type="GO" id="GO:0004672">
    <property type="term" value="F:protein kinase activity"/>
    <property type="evidence" value="ECO:0007669"/>
    <property type="project" value="InterPro"/>
</dbReference>
<dbReference type="PANTHER" id="PTHR48007">
    <property type="entry name" value="LEUCINE-RICH REPEAT RECEPTOR-LIKE PROTEIN KINASE PXC1"/>
    <property type="match status" value="1"/>
</dbReference>
<keyword evidence="5" id="KW-0677">Repeat</keyword>
<dbReference type="Pfam" id="PF07714">
    <property type="entry name" value="PK_Tyr_Ser-Thr"/>
    <property type="match status" value="1"/>
</dbReference>
<dbReference type="Gene3D" id="3.80.10.10">
    <property type="entry name" value="Ribonuclease Inhibitor"/>
    <property type="match status" value="1"/>
</dbReference>
<evidence type="ECO:0000256" key="5">
    <source>
        <dbReference type="ARBA" id="ARBA00022737"/>
    </source>
</evidence>
<dbReference type="InterPro" id="IPR046959">
    <property type="entry name" value="PRK1-6/SRF4-like"/>
</dbReference>
<evidence type="ECO:0000256" key="8">
    <source>
        <dbReference type="ARBA" id="ARBA00023180"/>
    </source>
</evidence>
<keyword evidence="4" id="KW-0732">Signal</keyword>
<evidence type="ECO:0000259" key="11">
    <source>
        <dbReference type="PROSITE" id="PS50011"/>
    </source>
</evidence>
<evidence type="ECO:0000313" key="13">
    <source>
        <dbReference type="Proteomes" id="UP001206925"/>
    </source>
</evidence>
<keyword evidence="13" id="KW-1185">Reference proteome</keyword>
<dbReference type="InterPro" id="IPR032675">
    <property type="entry name" value="LRR_dom_sf"/>
</dbReference>
<accession>A0AAD5DEM1</accession>
<keyword evidence="6 10" id="KW-1133">Transmembrane helix</keyword>
<dbReference type="InterPro" id="IPR001611">
    <property type="entry name" value="Leu-rich_rpt"/>
</dbReference>
<dbReference type="GO" id="GO:0005524">
    <property type="term" value="F:ATP binding"/>
    <property type="evidence" value="ECO:0007669"/>
    <property type="project" value="InterPro"/>
</dbReference>
<dbReference type="EMBL" id="JAMZMK010000036">
    <property type="protein sequence ID" value="KAI7757980.1"/>
    <property type="molecule type" value="Genomic_DNA"/>
</dbReference>
<comment type="subcellular location">
    <subcellularLocation>
        <location evidence="1">Membrane</location>
    </subcellularLocation>
</comment>
<keyword evidence="8" id="KW-0325">Glycoprotein</keyword>
<keyword evidence="2" id="KW-0433">Leucine-rich repeat</keyword>
<organism evidence="12 13">
    <name type="scientific">Ambrosia artemisiifolia</name>
    <name type="common">Common ragweed</name>
    <dbReference type="NCBI Taxonomy" id="4212"/>
    <lineage>
        <taxon>Eukaryota</taxon>
        <taxon>Viridiplantae</taxon>
        <taxon>Streptophyta</taxon>
        <taxon>Embryophyta</taxon>
        <taxon>Tracheophyta</taxon>
        <taxon>Spermatophyta</taxon>
        <taxon>Magnoliopsida</taxon>
        <taxon>eudicotyledons</taxon>
        <taxon>Gunneridae</taxon>
        <taxon>Pentapetalae</taxon>
        <taxon>asterids</taxon>
        <taxon>campanulids</taxon>
        <taxon>Asterales</taxon>
        <taxon>Asteraceae</taxon>
        <taxon>Asteroideae</taxon>
        <taxon>Heliantheae alliance</taxon>
        <taxon>Heliantheae</taxon>
        <taxon>Ambrosia</taxon>
    </lineage>
</organism>
<evidence type="ECO:0000256" key="10">
    <source>
        <dbReference type="SAM" id="Phobius"/>
    </source>
</evidence>
<dbReference type="Gene3D" id="3.30.200.20">
    <property type="entry name" value="Phosphorylase Kinase, domain 1"/>
    <property type="match status" value="1"/>
</dbReference>